<proteinExistence type="predicted"/>
<dbReference type="EMBL" id="CAIIXF020000001">
    <property type="protein sequence ID" value="CAH1772898.1"/>
    <property type="molecule type" value="Genomic_DNA"/>
</dbReference>
<gene>
    <name evidence="1" type="ORF">OFUS_LOCUS580</name>
</gene>
<dbReference type="Proteomes" id="UP000749559">
    <property type="component" value="Unassembled WGS sequence"/>
</dbReference>
<dbReference type="PANTHER" id="PTHR34914:SF1">
    <property type="entry name" value="LYMPHOCYTE EXPANSION MOLECULE"/>
    <property type="match status" value="1"/>
</dbReference>
<dbReference type="InterPro" id="IPR033557">
    <property type="entry name" value="CIMAP2"/>
</dbReference>
<dbReference type="InterPro" id="IPR010736">
    <property type="entry name" value="SHIPPO-rpt"/>
</dbReference>
<dbReference type="Pfam" id="PF07004">
    <property type="entry name" value="SHIPPO-rpt"/>
    <property type="match status" value="2"/>
</dbReference>
<dbReference type="AlphaFoldDB" id="A0A8J1USQ9"/>
<keyword evidence="2" id="KW-1185">Reference proteome</keyword>
<reference evidence="1" key="1">
    <citation type="submission" date="2022-03" db="EMBL/GenBank/DDBJ databases">
        <authorList>
            <person name="Martin C."/>
        </authorList>
    </citation>
    <scope>NUCLEOTIDE SEQUENCE</scope>
</reference>
<organism evidence="1 2">
    <name type="scientific">Owenia fusiformis</name>
    <name type="common">Polychaete worm</name>
    <dbReference type="NCBI Taxonomy" id="6347"/>
    <lineage>
        <taxon>Eukaryota</taxon>
        <taxon>Metazoa</taxon>
        <taxon>Spiralia</taxon>
        <taxon>Lophotrochozoa</taxon>
        <taxon>Annelida</taxon>
        <taxon>Polychaeta</taxon>
        <taxon>Sedentaria</taxon>
        <taxon>Canalipalpata</taxon>
        <taxon>Sabellida</taxon>
        <taxon>Oweniida</taxon>
        <taxon>Oweniidae</taxon>
        <taxon>Owenia</taxon>
    </lineage>
</organism>
<sequence>MADKKFKGCPFGTQTARFDVSGVHPKSKMPGTFTQTPYCRKATSTLSKKLGPGSYNVETGSFNAQAVEERADGPGWARAYEVARMAALPHLLHKEQWELKRLLKRKLGPGSYEIKDFLESSDEKPRSMRGICQTKDKRFKEPVTMSNVTPGPGTYGDGGIPHSAIEVKDKKSISTIGLLDAGSSFPRSLPTVGSDLGPGSYQFDSFTDVLHKKLTSVRGPYDLFSGDRNKPIKTGHLAAPQNANLGPGQYEIKSFNEELVNEHKKKQGKFGKVAQYPTSNSERIFSHTLSQCPKEATFPGPGQYDPKAQTKPLMQAKFSPGFLSSAQRNDRLSQKFFTRNFNPVGAGRYDIQKWEEAQHKNGHDSIFRSKTAKPNATMEKFLKERIRGKDIRPKDKVYIVEPGAPNKYSYSYNDTPQFAAQRAATIA</sequence>
<comment type="caution">
    <text evidence="1">The sequence shown here is derived from an EMBL/GenBank/DDBJ whole genome shotgun (WGS) entry which is preliminary data.</text>
</comment>
<protein>
    <submittedName>
        <fullName evidence="1">Uncharacterized protein</fullName>
    </submittedName>
</protein>
<evidence type="ECO:0000313" key="2">
    <source>
        <dbReference type="Proteomes" id="UP000749559"/>
    </source>
</evidence>
<evidence type="ECO:0000313" key="1">
    <source>
        <dbReference type="EMBL" id="CAH1772898.1"/>
    </source>
</evidence>
<name>A0A8J1USQ9_OWEFU</name>
<accession>A0A8J1USQ9</accession>
<dbReference type="OrthoDB" id="6275292at2759"/>
<dbReference type="PANTHER" id="PTHR34914">
    <property type="entry name" value="LYMPHOCYTE EXPANSION MOLECULE"/>
    <property type="match status" value="1"/>
</dbReference>